<dbReference type="Proteomes" id="UP001430953">
    <property type="component" value="Unassembled WGS sequence"/>
</dbReference>
<gene>
    <name evidence="1" type="ORF">PUN28_014816</name>
</gene>
<protein>
    <submittedName>
        <fullName evidence="1">Uncharacterized protein</fullName>
    </submittedName>
</protein>
<evidence type="ECO:0000313" key="1">
    <source>
        <dbReference type="EMBL" id="KAL0107795.1"/>
    </source>
</evidence>
<sequence length="100" mass="11113">MNREIAFVIIAINHARVFPRPSGKQVIAIIDNDRNRWGLARIVKSKRTTKTGGASITVSINEPPTRDPGILERYMERLGFLTTASPSHVFFCTSSAESAR</sequence>
<comment type="caution">
    <text evidence="1">The sequence shown here is derived from an EMBL/GenBank/DDBJ whole genome shotgun (WGS) entry which is preliminary data.</text>
</comment>
<proteinExistence type="predicted"/>
<evidence type="ECO:0000313" key="2">
    <source>
        <dbReference type="Proteomes" id="UP001430953"/>
    </source>
</evidence>
<keyword evidence="2" id="KW-1185">Reference proteome</keyword>
<dbReference type="EMBL" id="JADYXP020000016">
    <property type="protein sequence ID" value="KAL0107795.1"/>
    <property type="molecule type" value="Genomic_DNA"/>
</dbReference>
<name>A0AAW2EXV3_9HYME</name>
<accession>A0AAW2EXV3</accession>
<reference evidence="1 2" key="1">
    <citation type="submission" date="2023-03" db="EMBL/GenBank/DDBJ databases">
        <title>High recombination rates correlate with genetic variation in Cardiocondyla obscurior ants.</title>
        <authorList>
            <person name="Errbii M."/>
        </authorList>
    </citation>
    <scope>NUCLEOTIDE SEQUENCE [LARGE SCALE GENOMIC DNA]</scope>
    <source>
        <strain evidence="1">Alpha-2009</strain>
        <tissue evidence="1">Whole body</tissue>
    </source>
</reference>
<organism evidence="1 2">
    <name type="scientific">Cardiocondyla obscurior</name>
    <dbReference type="NCBI Taxonomy" id="286306"/>
    <lineage>
        <taxon>Eukaryota</taxon>
        <taxon>Metazoa</taxon>
        <taxon>Ecdysozoa</taxon>
        <taxon>Arthropoda</taxon>
        <taxon>Hexapoda</taxon>
        <taxon>Insecta</taxon>
        <taxon>Pterygota</taxon>
        <taxon>Neoptera</taxon>
        <taxon>Endopterygota</taxon>
        <taxon>Hymenoptera</taxon>
        <taxon>Apocrita</taxon>
        <taxon>Aculeata</taxon>
        <taxon>Formicoidea</taxon>
        <taxon>Formicidae</taxon>
        <taxon>Myrmicinae</taxon>
        <taxon>Cardiocondyla</taxon>
    </lineage>
</organism>
<dbReference type="AlphaFoldDB" id="A0AAW2EXV3"/>